<dbReference type="EMBL" id="BSXG01000016">
    <property type="protein sequence ID" value="GME24940.1"/>
    <property type="molecule type" value="Genomic_DNA"/>
</dbReference>
<reference evidence="1" key="1">
    <citation type="submission" date="2024-09" db="EMBL/GenBank/DDBJ databases">
        <title>Draft Genome Sequences of Neofusicoccum parvum.</title>
        <authorList>
            <person name="Ashida A."/>
            <person name="Camagna M."/>
            <person name="Tanaka A."/>
            <person name="Takemoto D."/>
        </authorList>
    </citation>
    <scope>NUCLEOTIDE SEQUENCE</scope>
    <source>
        <strain evidence="1">PPO83</strain>
    </source>
</reference>
<protein>
    <submittedName>
        <fullName evidence="1">Uncharacterized protein</fullName>
    </submittedName>
</protein>
<comment type="caution">
    <text evidence="1">The sequence shown here is derived from an EMBL/GenBank/DDBJ whole genome shotgun (WGS) entry which is preliminary data.</text>
</comment>
<name>A0ACB5RWS0_9PEZI</name>
<evidence type="ECO:0000313" key="1">
    <source>
        <dbReference type="EMBL" id="GME24940.1"/>
    </source>
</evidence>
<dbReference type="Proteomes" id="UP001165186">
    <property type="component" value="Unassembled WGS sequence"/>
</dbReference>
<keyword evidence="2" id="KW-1185">Reference proteome</keyword>
<proteinExistence type="predicted"/>
<organism evidence="1 2">
    <name type="scientific">Neofusicoccum parvum</name>
    <dbReference type="NCBI Taxonomy" id="310453"/>
    <lineage>
        <taxon>Eukaryota</taxon>
        <taxon>Fungi</taxon>
        <taxon>Dikarya</taxon>
        <taxon>Ascomycota</taxon>
        <taxon>Pezizomycotina</taxon>
        <taxon>Dothideomycetes</taxon>
        <taxon>Dothideomycetes incertae sedis</taxon>
        <taxon>Botryosphaeriales</taxon>
        <taxon>Botryosphaeriaceae</taxon>
        <taxon>Neofusicoccum</taxon>
    </lineage>
</organism>
<accession>A0ACB5RWS0</accession>
<sequence>MCRYYAHSHVCGHTNTVFAAYCPPAALKQRPCANGGEIWQTLKMDQVCGVCNLNGDSEAIINTRKAKAAAAAGRR</sequence>
<gene>
    <name evidence="1" type="primary">g3629</name>
    <name evidence="1" type="ORF">NpPPO83_00003629</name>
</gene>
<evidence type="ECO:0000313" key="2">
    <source>
        <dbReference type="Proteomes" id="UP001165186"/>
    </source>
</evidence>